<dbReference type="CDD" id="cd06261">
    <property type="entry name" value="TM_PBP2"/>
    <property type="match status" value="1"/>
</dbReference>
<feature type="transmembrane region" description="Helical" evidence="7">
    <location>
        <begin position="79"/>
        <end position="101"/>
    </location>
</feature>
<dbReference type="InterPro" id="IPR035906">
    <property type="entry name" value="MetI-like_sf"/>
</dbReference>
<dbReference type="STRING" id="1499966.U14_05665"/>
<feature type="transmembrane region" description="Helical" evidence="7">
    <location>
        <begin position="266"/>
        <end position="288"/>
    </location>
</feature>
<sequence length="297" mass="33913">MKQSVRILWSSDQFIMRFVVIGMIVASSMLFTIIPIGQALRGSLYDWNPLRGQFSYIGLANYVEALHSKLFWSSMLNNLIFTTVVVFFRVLFGLALALAIYSIPKFKELFRTIYFIPIVCPLSAIALVWLWMYHPQIGLFNAVLMKFGVPRINWLQNPKTALGAIMVMTIWKDVGYAIVIYLAGLLNLPKTVYEAAGLDGANRMQTFWHVTLPLLKPTTLFVVVTSLISYLQSFTQIFIMTRGGPGTKTYLTTYLIYNDAFRNYRFGYASAVSFLLFLVIAVLTYIQFKVTGKDWEM</sequence>
<dbReference type="PANTHER" id="PTHR30193:SF37">
    <property type="entry name" value="INNER MEMBRANE ABC TRANSPORTER PERMEASE PROTEIN YCJO"/>
    <property type="match status" value="1"/>
</dbReference>
<protein>
    <submittedName>
        <fullName evidence="9">ABC-type sugar transport system, permease component</fullName>
    </submittedName>
</protein>
<comment type="similarity">
    <text evidence="7">Belongs to the binding-protein-dependent transport system permease family.</text>
</comment>
<dbReference type="HOGENOM" id="CLU_016047_0_2_0"/>
<feature type="transmembrane region" description="Helical" evidence="7">
    <location>
        <begin position="113"/>
        <end position="131"/>
    </location>
</feature>
<dbReference type="SUPFAM" id="SSF161098">
    <property type="entry name" value="MetI-like"/>
    <property type="match status" value="1"/>
</dbReference>
<feature type="domain" description="ABC transmembrane type-1" evidence="8">
    <location>
        <begin position="75"/>
        <end position="287"/>
    </location>
</feature>
<dbReference type="GO" id="GO:0005886">
    <property type="term" value="C:plasma membrane"/>
    <property type="evidence" value="ECO:0007669"/>
    <property type="project" value="UniProtKB-SubCell"/>
</dbReference>
<feature type="transmembrane region" description="Helical" evidence="7">
    <location>
        <begin position="161"/>
        <end position="186"/>
    </location>
</feature>
<keyword evidence="2 7" id="KW-0813">Transport</keyword>
<dbReference type="Gene3D" id="1.10.3720.10">
    <property type="entry name" value="MetI-like"/>
    <property type="match status" value="1"/>
</dbReference>
<dbReference type="EMBL" id="DF820461">
    <property type="protein sequence ID" value="GAK54380.1"/>
    <property type="molecule type" value="Genomic_DNA"/>
</dbReference>
<dbReference type="Proteomes" id="UP000030700">
    <property type="component" value="Unassembled WGS sequence"/>
</dbReference>
<name>A0A081BSJ9_9BACT</name>
<evidence type="ECO:0000256" key="4">
    <source>
        <dbReference type="ARBA" id="ARBA00022692"/>
    </source>
</evidence>
<dbReference type="InterPro" id="IPR051393">
    <property type="entry name" value="ABC_transporter_permease"/>
</dbReference>
<dbReference type="Pfam" id="PF00528">
    <property type="entry name" value="BPD_transp_1"/>
    <property type="match status" value="1"/>
</dbReference>
<organism evidence="9">
    <name type="scientific">Candidatus Moduliflexus flocculans</name>
    <dbReference type="NCBI Taxonomy" id="1499966"/>
    <lineage>
        <taxon>Bacteria</taxon>
        <taxon>Candidatus Moduliflexota</taxon>
        <taxon>Candidatus Moduliflexia</taxon>
        <taxon>Candidatus Moduliflexales</taxon>
        <taxon>Candidatus Moduliflexaceae</taxon>
    </lineage>
</organism>
<dbReference type="InterPro" id="IPR000515">
    <property type="entry name" value="MetI-like"/>
</dbReference>
<keyword evidence="10" id="KW-1185">Reference proteome</keyword>
<evidence type="ECO:0000256" key="7">
    <source>
        <dbReference type="RuleBase" id="RU363032"/>
    </source>
</evidence>
<reference evidence="9" key="1">
    <citation type="journal article" date="2015" name="PeerJ">
        <title>First genomic representation of candidate bacterial phylum KSB3 points to enhanced environmental sensing as a trigger of wastewater bulking.</title>
        <authorList>
            <person name="Sekiguchi Y."/>
            <person name="Ohashi A."/>
            <person name="Parks D.H."/>
            <person name="Yamauchi T."/>
            <person name="Tyson G.W."/>
            <person name="Hugenholtz P."/>
        </authorList>
    </citation>
    <scope>NUCLEOTIDE SEQUENCE [LARGE SCALE GENOMIC DNA]</scope>
</reference>
<evidence type="ECO:0000313" key="9">
    <source>
        <dbReference type="EMBL" id="GAK54380.1"/>
    </source>
</evidence>
<evidence type="ECO:0000256" key="5">
    <source>
        <dbReference type="ARBA" id="ARBA00022989"/>
    </source>
</evidence>
<evidence type="ECO:0000256" key="2">
    <source>
        <dbReference type="ARBA" id="ARBA00022448"/>
    </source>
</evidence>
<dbReference type="GO" id="GO:0055085">
    <property type="term" value="P:transmembrane transport"/>
    <property type="evidence" value="ECO:0007669"/>
    <property type="project" value="InterPro"/>
</dbReference>
<keyword evidence="5 7" id="KW-1133">Transmembrane helix</keyword>
<accession>A0A081BSJ9</accession>
<evidence type="ECO:0000313" key="10">
    <source>
        <dbReference type="Proteomes" id="UP000030700"/>
    </source>
</evidence>
<feature type="transmembrane region" description="Helical" evidence="7">
    <location>
        <begin position="14"/>
        <end position="37"/>
    </location>
</feature>
<proteinExistence type="inferred from homology"/>
<evidence type="ECO:0000256" key="6">
    <source>
        <dbReference type="ARBA" id="ARBA00023136"/>
    </source>
</evidence>
<dbReference type="PANTHER" id="PTHR30193">
    <property type="entry name" value="ABC TRANSPORTER PERMEASE PROTEIN"/>
    <property type="match status" value="1"/>
</dbReference>
<keyword evidence="9" id="KW-0762">Sugar transport</keyword>
<comment type="subcellular location">
    <subcellularLocation>
        <location evidence="1 7">Cell membrane</location>
        <topology evidence="1 7">Multi-pass membrane protein</topology>
    </subcellularLocation>
</comment>
<dbReference type="AlphaFoldDB" id="A0A081BSJ9"/>
<gene>
    <name evidence="9" type="ORF">U14_05665</name>
</gene>
<keyword evidence="3" id="KW-1003">Cell membrane</keyword>
<keyword evidence="6 7" id="KW-0472">Membrane</keyword>
<evidence type="ECO:0000256" key="3">
    <source>
        <dbReference type="ARBA" id="ARBA00022475"/>
    </source>
</evidence>
<keyword evidence="4 7" id="KW-0812">Transmembrane</keyword>
<dbReference type="PROSITE" id="PS50928">
    <property type="entry name" value="ABC_TM1"/>
    <property type="match status" value="1"/>
</dbReference>
<evidence type="ECO:0000259" key="8">
    <source>
        <dbReference type="PROSITE" id="PS50928"/>
    </source>
</evidence>
<evidence type="ECO:0000256" key="1">
    <source>
        <dbReference type="ARBA" id="ARBA00004651"/>
    </source>
</evidence>